<comment type="caution">
    <text evidence="2">The sequence shown here is derived from an EMBL/GenBank/DDBJ whole genome shotgun (WGS) entry which is preliminary data.</text>
</comment>
<evidence type="ECO:0000313" key="2">
    <source>
        <dbReference type="EMBL" id="KAF4094649.1"/>
    </source>
</evidence>
<reference evidence="2 3" key="1">
    <citation type="submission" date="2020-04" db="EMBL/GenBank/DDBJ databases">
        <title>Chromosome-level genome assembly of a cyprinid fish Onychostoma macrolepis by integration of Nanopore Sequencing, Bionano and Hi-C technology.</title>
        <authorList>
            <person name="Wang D."/>
        </authorList>
    </citation>
    <scope>NUCLEOTIDE SEQUENCE [LARGE SCALE GENOMIC DNA]</scope>
    <source>
        <strain evidence="2">SWU-2019</strain>
        <tissue evidence="2">Muscle</tissue>
    </source>
</reference>
<dbReference type="EMBL" id="JAAMOB010000037">
    <property type="protein sequence ID" value="KAF4094649.1"/>
    <property type="molecule type" value="Genomic_DNA"/>
</dbReference>
<evidence type="ECO:0000256" key="1">
    <source>
        <dbReference type="SAM" id="MobiDB-lite"/>
    </source>
</evidence>
<sequence>MDGAGRRAHTRPSAARKSMVTEMRLGSGRAARWRGSLGAGRGPSPSDGGLARGRCEAVAAPPAECGSSWSRVAWECSPKIQPGGSGRPGRCAWIPSVGTAARPLARPPSAHFFRGGARDRLGLARKGRAKVARSLRVMSFTEPPRSDFAAYPGSWAVSSRLLSSRRGGAGPLAPGVCVDRRTVLSPSPTAPAPSGRGSGPRKGCSRSAAVGHPPDPS</sequence>
<keyword evidence="3" id="KW-1185">Reference proteome</keyword>
<dbReference type="Proteomes" id="UP000579812">
    <property type="component" value="Unassembled WGS sequence"/>
</dbReference>
<name>A0A7J6BHQ1_9TELE</name>
<dbReference type="AlphaFoldDB" id="A0A7J6BHQ1"/>
<organism evidence="2 3">
    <name type="scientific">Onychostoma macrolepis</name>
    <dbReference type="NCBI Taxonomy" id="369639"/>
    <lineage>
        <taxon>Eukaryota</taxon>
        <taxon>Metazoa</taxon>
        <taxon>Chordata</taxon>
        <taxon>Craniata</taxon>
        <taxon>Vertebrata</taxon>
        <taxon>Euteleostomi</taxon>
        <taxon>Actinopterygii</taxon>
        <taxon>Neopterygii</taxon>
        <taxon>Teleostei</taxon>
        <taxon>Ostariophysi</taxon>
        <taxon>Cypriniformes</taxon>
        <taxon>Cyprinidae</taxon>
        <taxon>Acrossocheilinae</taxon>
        <taxon>Onychostoma</taxon>
    </lineage>
</organism>
<feature type="region of interest" description="Disordered" evidence="1">
    <location>
        <begin position="164"/>
        <end position="217"/>
    </location>
</feature>
<accession>A0A7J6BHQ1</accession>
<proteinExistence type="predicted"/>
<protein>
    <submittedName>
        <fullName evidence="2">Uncharacterized protein</fullName>
    </submittedName>
</protein>
<gene>
    <name evidence="2" type="ORF">G5714_024580</name>
</gene>
<feature type="region of interest" description="Disordered" evidence="1">
    <location>
        <begin position="1"/>
        <end position="52"/>
    </location>
</feature>
<feature type="compositionally biased region" description="Basic residues" evidence="1">
    <location>
        <begin position="1"/>
        <end position="10"/>
    </location>
</feature>
<evidence type="ECO:0000313" key="3">
    <source>
        <dbReference type="Proteomes" id="UP000579812"/>
    </source>
</evidence>